<feature type="non-terminal residue" evidence="1">
    <location>
        <position position="441"/>
    </location>
</feature>
<dbReference type="EMBL" id="CAUYUJ010018525">
    <property type="protein sequence ID" value="CAK0884275.1"/>
    <property type="molecule type" value="Genomic_DNA"/>
</dbReference>
<comment type="caution">
    <text evidence="1">The sequence shown here is derived from an EMBL/GenBank/DDBJ whole genome shotgun (WGS) entry which is preliminary data.</text>
</comment>
<dbReference type="Proteomes" id="UP001189429">
    <property type="component" value="Unassembled WGS sequence"/>
</dbReference>
<name>A0ABN9WH54_9DINO</name>
<gene>
    <name evidence="1" type="ORF">PCOR1329_LOCUS66265</name>
</gene>
<proteinExistence type="predicted"/>
<accession>A0ABN9WH54</accession>
<protein>
    <submittedName>
        <fullName evidence="1">Uncharacterized protein</fullName>
    </submittedName>
</protein>
<sequence length="441" mass="50669">MDVLRSAGAAHLLSTGLHLTTSQTMMPMLKYYDTLTLNYWTLSFNNNILTNTEGQHRQDHTMRPMNCHQWNNCTLNVTCHLDYYPHTHTAKDYWALSINPNIITNIQGQHMQDYDTRTLNDWKLNVNFNISTNTEGQYVRDWTLSYISMNTEGQHMKDYDTLTPNYRTLDHYLHTQLAKDYWTLSVNSNFFTDIEGQHMQEYDTLTLDDWTMNFNFNVFTNTEGQCVQDYTTLHLNRHQWNNCTLDLNCHLDLKVDMNVTLVTSALIINFQIGLIQNGTQYAQNIGKQDTLASLGIHGATKKAERNIKIMQLDIYDEHGKQVGAITQEHESYEHIMDSLRKSGPPDDKKCLQWIGSPAPSRALTALEGLYKCDVGGFMKGAIEDIEAETEISKEDILDAINFVRLEKCYYHDKTKLVIGALGAPMWEGQILISRALEAEGQ</sequence>
<evidence type="ECO:0000313" key="2">
    <source>
        <dbReference type="Proteomes" id="UP001189429"/>
    </source>
</evidence>
<keyword evidence="2" id="KW-1185">Reference proteome</keyword>
<evidence type="ECO:0000313" key="1">
    <source>
        <dbReference type="EMBL" id="CAK0884275.1"/>
    </source>
</evidence>
<organism evidence="1 2">
    <name type="scientific">Prorocentrum cordatum</name>
    <dbReference type="NCBI Taxonomy" id="2364126"/>
    <lineage>
        <taxon>Eukaryota</taxon>
        <taxon>Sar</taxon>
        <taxon>Alveolata</taxon>
        <taxon>Dinophyceae</taxon>
        <taxon>Prorocentrales</taxon>
        <taxon>Prorocentraceae</taxon>
        <taxon>Prorocentrum</taxon>
    </lineage>
</organism>
<reference evidence="1" key="1">
    <citation type="submission" date="2023-10" db="EMBL/GenBank/DDBJ databases">
        <authorList>
            <person name="Chen Y."/>
            <person name="Shah S."/>
            <person name="Dougan E. K."/>
            <person name="Thang M."/>
            <person name="Chan C."/>
        </authorList>
    </citation>
    <scope>NUCLEOTIDE SEQUENCE [LARGE SCALE GENOMIC DNA]</scope>
</reference>